<evidence type="ECO:0000313" key="3">
    <source>
        <dbReference type="Proteomes" id="UP000615446"/>
    </source>
</evidence>
<protein>
    <submittedName>
        <fullName evidence="2">Uncharacterized protein</fullName>
    </submittedName>
</protein>
<feature type="compositionally biased region" description="Low complexity" evidence="1">
    <location>
        <begin position="482"/>
        <end position="502"/>
    </location>
</feature>
<dbReference type="OrthoDB" id="2408370at2759"/>
<name>A0A8H3LF66_9GLOM</name>
<organism evidence="2 3">
    <name type="scientific">Rhizophagus clarus</name>
    <dbReference type="NCBI Taxonomy" id="94130"/>
    <lineage>
        <taxon>Eukaryota</taxon>
        <taxon>Fungi</taxon>
        <taxon>Fungi incertae sedis</taxon>
        <taxon>Mucoromycota</taxon>
        <taxon>Glomeromycotina</taxon>
        <taxon>Glomeromycetes</taxon>
        <taxon>Glomerales</taxon>
        <taxon>Glomeraceae</taxon>
        <taxon>Rhizophagus</taxon>
    </lineage>
</organism>
<feature type="compositionally biased region" description="Pro residues" evidence="1">
    <location>
        <begin position="503"/>
        <end position="526"/>
    </location>
</feature>
<evidence type="ECO:0000313" key="2">
    <source>
        <dbReference type="EMBL" id="GES84767.1"/>
    </source>
</evidence>
<feature type="compositionally biased region" description="Low complexity" evidence="1">
    <location>
        <begin position="352"/>
        <end position="376"/>
    </location>
</feature>
<dbReference type="EMBL" id="BLAL01000086">
    <property type="protein sequence ID" value="GES84767.1"/>
    <property type="molecule type" value="Genomic_DNA"/>
</dbReference>
<dbReference type="Proteomes" id="UP000615446">
    <property type="component" value="Unassembled WGS sequence"/>
</dbReference>
<comment type="caution">
    <text evidence="2">The sequence shown here is derived from an EMBL/GenBank/DDBJ whole genome shotgun (WGS) entry which is preliminary data.</text>
</comment>
<reference evidence="2" key="1">
    <citation type="submission" date="2019-10" db="EMBL/GenBank/DDBJ databases">
        <title>Conservation and host-specific expression of non-tandemly repeated heterogenous ribosome RNA gene in arbuscular mycorrhizal fungi.</title>
        <authorList>
            <person name="Maeda T."/>
            <person name="Kobayashi Y."/>
            <person name="Nakagawa T."/>
            <person name="Ezawa T."/>
            <person name="Yamaguchi K."/>
            <person name="Bino T."/>
            <person name="Nishimoto Y."/>
            <person name="Shigenobu S."/>
            <person name="Kawaguchi M."/>
        </authorList>
    </citation>
    <scope>NUCLEOTIDE SEQUENCE</scope>
    <source>
        <strain evidence="2">HR1</strain>
    </source>
</reference>
<feature type="compositionally biased region" description="Basic residues" evidence="1">
    <location>
        <begin position="303"/>
        <end position="315"/>
    </location>
</feature>
<accession>A0A8H3LF66</accession>
<proteinExistence type="predicted"/>
<feature type="region of interest" description="Disordered" evidence="1">
    <location>
        <begin position="482"/>
        <end position="537"/>
    </location>
</feature>
<feature type="region of interest" description="Disordered" evidence="1">
    <location>
        <begin position="264"/>
        <end position="376"/>
    </location>
</feature>
<sequence length="637" mass="72274">MQNITQLNYFMPNFYGIITEGNLLTREEDRRPLIIKEDIDFESNSNSSVENLNLMEQPNANPFSSFDEVFYHGNNNNNNNNCKQSTSRNNKKPKYYQSVGELLWQNGQIYSDVRLTFEDRGILASCAGIPSELRLHSLVLYQSQFFKDQLSVTSAAVPTSPNSNIIREKQIIVRLPSHVTEEDMVNFYSTLKLMYTKNWDNELANNLTKGVGCLSVCCEIGFYEGIEACWKWLVKKCNRDNNKEMMKRLIEAYPNLHEKFTEPEEKLISNSNPNPNPNSFSYLGIPLQKSSSKSKRTPPLSRRTSRRSQRSRRRTNSNGSGSFSKQKFHRTETSISSDSSASPLLRYENDINHPPSLSLPSPPHSNSENSPITPNFPSLPSISPPSIFSNSRILNNWITNFESYAISSKRACSKMLPNTRKDSKCFPFLEHFVSVFESINQLGRARRITSPDALDYTLRMLNVIKIEHAHFHTLHINKLKSPISPSSPSSPSSNIIKSRPTSPLTPPSPSSPLPSLPPLPSTPPLLPNSNNNPPIVLHESLDEPLSQIIKNVLAPIEQKHLCDYLWAPSNISNLMHLREIRSDDDDDMEEDEFDGYDQVMGEESLVKASRVSKVEHMIVGEKMAKLIREIRSNASRK</sequence>
<dbReference type="AlphaFoldDB" id="A0A8H3LF66"/>
<gene>
    <name evidence="2" type="ORF">RCL2_001186100</name>
</gene>
<evidence type="ECO:0000256" key="1">
    <source>
        <dbReference type="SAM" id="MobiDB-lite"/>
    </source>
</evidence>
<feature type="compositionally biased region" description="Low complexity" evidence="1">
    <location>
        <begin position="269"/>
        <end position="279"/>
    </location>
</feature>